<dbReference type="Proteomes" id="UP000765509">
    <property type="component" value="Unassembled WGS sequence"/>
</dbReference>
<feature type="region of interest" description="Disordered" evidence="1">
    <location>
        <begin position="1"/>
        <end position="23"/>
    </location>
</feature>
<protein>
    <submittedName>
        <fullName evidence="2">Uncharacterized protein</fullName>
    </submittedName>
</protein>
<dbReference type="AlphaFoldDB" id="A0A9Q3EHC0"/>
<comment type="caution">
    <text evidence="2">The sequence shown here is derived from an EMBL/GenBank/DDBJ whole genome shotgun (WGS) entry which is preliminary data.</text>
</comment>
<feature type="compositionally biased region" description="Polar residues" evidence="1">
    <location>
        <begin position="1"/>
        <end position="11"/>
    </location>
</feature>
<name>A0A9Q3EHC0_9BASI</name>
<evidence type="ECO:0000256" key="1">
    <source>
        <dbReference type="SAM" id="MobiDB-lite"/>
    </source>
</evidence>
<sequence length="127" mass="14554">MANLQSASSYEASRPPASKTLSMKTTDRFNGTQLLNFRSFILSFQSFQLILHNYQATFSEDRKKFLSSTSFLICRAENRLSLSFPTSLIKTQTTSSRTGPYSNINSLLYLEIQMESENLKQNWMISE</sequence>
<reference evidence="2" key="1">
    <citation type="submission" date="2021-03" db="EMBL/GenBank/DDBJ databases">
        <title>Draft genome sequence of rust myrtle Austropuccinia psidii MF-1, a brazilian biotype.</title>
        <authorList>
            <person name="Quecine M.C."/>
            <person name="Pachon D.M.R."/>
            <person name="Bonatelli M.L."/>
            <person name="Correr F.H."/>
            <person name="Franceschini L.M."/>
            <person name="Leite T.F."/>
            <person name="Margarido G.R.A."/>
            <person name="Almeida C.A."/>
            <person name="Ferrarezi J.A."/>
            <person name="Labate C.A."/>
        </authorList>
    </citation>
    <scope>NUCLEOTIDE SEQUENCE</scope>
    <source>
        <strain evidence="2">MF-1</strain>
    </source>
</reference>
<dbReference type="EMBL" id="AVOT02026923">
    <property type="protein sequence ID" value="MBW0518856.1"/>
    <property type="molecule type" value="Genomic_DNA"/>
</dbReference>
<evidence type="ECO:0000313" key="3">
    <source>
        <dbReference type="Proteomes" id="UP000765509"/>
    </source>
</evidence>
<evidence type="ECO:0000313" key="2">
    <source>
        <dbReference type="EMBL" id="MBW0518856.1"/>
    </source>
</evidence>
<gene>
    <name evidence="2" type="ORF">O181_058571</name>
</gene>
<dbReference type="OrthoDB" id="4769838at2759"/>
<keyword evidence="3" id="KW-1185">Reference proteome</keyword>
<proteinExistence type="predicted"/>
<organism evidence="2 3">
    <name type="scientific">Austropuccinia psidii MF-1</name>
    <dbReference type="NCBI Taxonomy" id="1389203"/>
    <lineage>
        <taxon>Eukaryota</taxon>
        <taxon>Fungi</taxon>
        <taxon>Dikarya</taxon>
        <taxon>Basidiomycota</taxon>
        <taxon>Pucciniomycotina</taxon>
        <taxon>Pucciniomycetes</taxon>
        <taxon>Pucciniales</taxon>
        <taxon>Sphaerophragmiaceae</taxon>
        <taxon>Austropuccinia</taxon>
    </lineage>
</organism>
<accession>A0A9Q3EHC0</accession>